<reference evidence="3" key="1">
    <citation type="journal article" date="2019" name="Curr. Biol.">
        <title>Genome Sequence of Striga asiatica Provides Insight into the Evolution of Plant Parasitism.</title>
        <authorList>
            <person name="Yoshida S."/>
            <person name="Kim S."/>
            <person name="Wafula E.K."/>
            <person name="Tanskanen J."/>
            <person name="Kim Y.M."/>
            <person name="Honaas L."/>
            <person name="Yang Z."/>
            <person name="Spallek T."/>
            <person name="Conn C.E."/>
            <person name="Ichihashi Y."/>
            <person name="Cheong K."/>
            <person name="Cui S."/>
            <person name="Der J.P."/>
            <person name="Gundlach H."/>
            <person name="Jiao Y."/>
            <person name="Hori C."/>
            <person name="Ishida J.K."/>
            <person name="Kasahara H."/>
            <person name="Kiba T."/>
            <person name="Kim M.S."/>
            <person name="Koo N."/>
            <person name="Laohavisit A."/>
            <person name="Lee Y.H."/>
            <person name="Lumba S."/>
            <person name="McCourt P."/>
            <person name="Mortimer J.C."/>
            <person name="Mutuku J.M."/>
            <person name="Nomura T."/>
            <person name="Sasaki-Sekimoto Y."/>
            <person name="Seto Y."/>
            <person name="Wang Y."/>
            <person name="Wakatake T."/>
            <person name="Sakakibara H."/>
            <person name="Demura T."/>
            <person name="Yamaguchi S."/>
            <person name="Yoneyama K."/>
            <person name="Manabe R.I."/>
            <person name="Nelson D.C."/>
            <person name="Schulman A.H."/>
            <person name="Timko M.P."/>
            <person name="dePamphilis C.W."/>
            <person name="Choi D."/>
            <person name="Shirasu K."/>
        </authorList>
    </citation>
    <scope>NUCLEOTIDE SEQUENCE [LARGE SCALE GENOMIC DNA]</scope>
    <source>
        <strain evidence="3">cv. UVA1</strain>
    </source>
</reference>
<accession>A0A5A7PT57</accession>
<proteinExistence type="predicted"/>
<dbReference type="Proteomes" id="UP000325081">
    <property type="component" value="Unassembled WGS sequence"/>
</dbReference>
<evidence type="ECO:0000256" key="1">
    <source>
        <dbReference type="SAM" id="MobiDB-lite"/>
    </source>
</evidence>
<name>A0A5A7PT57_STRAF</name>
<dbReference type="EMBL" id="BKCP01005072">
    <property type="protein sequence ID" value="GER36043.1"/>
    <property type="molecule type" value="Genomic_DNA"/>
</dbReference>
<sequence length="217" mass="23818">MSCFNDDSSSQTRSFSISRSSRPPCASASFSNCFKRHSLGDSGSLSEPEPDGLQSMPSIFKKSLATESIRSSETGNLVKVLHVLRGLVKRRQPGRETLHPANHTQLTRQVKRVKEGPRALRHAVITVSPILNHCIPKADVDCGPSGLTREPEARRPFPGALFILELIERQRKQASHVHTMSAQVKIGRVVHRRVQKEVLGLISGRTVGSTSISINDA</sequence>
<feature type="compositionally biased region" description="Low complexity" evidence="1">
    <location>
        <begin position="8"/>
        <end position="27"/>
    </location>
</feature>
<feature type="region of interest" description="Disordered" evidence="1">
    <location>
        <begin position="1"/>
        <end position="27"/>
    </location>
</feature>
<comment type="caution">
    <text evidence="2">The sequence shown here is derived from an EMBL/GenBank/DDBJ whole genome shotgun (WGS) entry which is preliminary data.</text>
</comment>
<keyword evidence="3" id="KW-1185">Reference proteome</keyword>
<dbReference type="AlphaFoldDB" id="A0A5A7PT57"/>
<evidence type="ECO:0000313" key="3">
    <source>
        <dbReference type="Proteomes" id="UP000325081"/>
    </source>
</evidence>
<organism evidence="2 3">
    <name type="scientific">Striga asiatica</name>
    <name type="common">Asiatic witchweed</name>
    <name type="synonym">Buchnera asiatica</name>
    <dbReference type="NCBI Taxonomy" id="4170"/>
    <lineage>
        <taxon>Eukaryota</taxon>
        <taxon>Viridiplantae</taxon>
        <taxon>Streptophyta</taxon>
        <taxon>Embryophyta</taxon>
        <taxon>Tracheophyta</taxon>
        <taxon>Spermatophyta</taxon>
        <taxon>Magnoliopsida</taxon>
        <taxon>eudicotyledons</taxon>
        <taxon>Gunneridae</taxon>
        <taxon>Pentapetalae</taxon>
        <taxon>asterids</taxon>
        <taxon>lamiids</taxon>
        <taxon>Lamiales</taxon>
        <taxon>Orobanchaceae</taxon>
        <taxon>Buchnereae</taxon>
        <taxon>Striga</taxon>
    </lineage>
</organism>
<gene>
    <name evidence="2" type="ORF">STAS_12368</name>
</gene>
<protein>
    <submittedName>
        <fullName evidence="2">Leucine-rich repeat flightless-interacting protein 2</fullName>
    </submittedName>
</protein>
<evidence type="ECO:0000313" key="2">
    <source>
        <dbReference type="EMBL" id="GER36043.1"/>
    </source>
</evidence>